<dbReference type="Proteomes" id="UP000005408">
    <property type="component" value="Unassembled WGS sequence"/>
</dbReference>
<keyword evidence="3" id="KW-1185">Reference proteome</keyword>
<proteinExistence type="predicted"/>
<sequence>MAEAFLEFLDATNSANSFNEFEEMWLKMGEELELEVLPKGCTPPPPSPDYHSTLSTFGTKNESLKRPLSPTPESDTFSPVASYSPALDSCSAFTPVTRTISQAEDSILTTLRRTNQDKIQKLEKRMKEKTQEDVLLEQGYEEKTARLALWGEIANFKSPNTSVEEMFNISWSALKKDEKNPKTWTLNESRWFDNKTACIKDFREVTRNGYDFADSWGTKEILLKRRVMPQ</sequence>
<dbReference type="AlphaFoldDB" id="A0A8W8MJR0"/>
<organism evidence="2 3">
    <name type="scientific">Magallana gigas</name>
    <name type="common">Pacific oyster</name>
    <name type="synonym">Crassostrea gigas</name>
    <dbReference type="NCBI Taxonomy" id="29159"/>
    <lineage>
        <taxon>Eukaryota</taxon>
        <taxon>Metazoa</taxon>
        <taxon>Spiralia</taxon>
        <taxon>Lophotrochozoa</taxon>
        <taxon>Mollusca</taxon>
        <taxon>Bivalvia</taxon>
        <taxon>Autobranchia</taxon>
        <taxon>Pteriomorphia</taxon>
        <taxon>Ostreida</taxon>
        <taxon>Ostreoidea</taxon>
        <taxon>Ostreidae</taxon>
        <taxon>Magallana</taxon>
    </lineage>
</organism>
<feature type="region of interest" description="Disordered" evidence="1">
    <location>
        <begin position="39"/>
        <end position="77"/>
    </location>
</feature>
<name>A0A8W8MJR0_MAGGI</name>
<evidence type="ECO:0000256" key="1">
    <source>
        <dbReference type="SAM" id="MobiDB-lite"/>
    </source>
</evidence>
<dbReference type="EnsemblMetazoa" id="G33506.1">
    <property type="protein sequence ID" value="G33506.1:cds"/>
    <property type="gene ID" value="G33506"/>
</dbReference>
<feature type="compositionally biased region" description="Polar residues" evidence="1">
    <location>
        <begin position="50"/>
        <end position="61"/>
    </location>
</feature>
<reference evidence="2" key="1">
    <citation type="submission" date="2022-08" db="UniProtKB">
        <authorList>
            <consortium name="EnsemblMetazoa"/>
        </authorList>
    </citation>
    <scope>IDENTIFICATION</scope>
    <source>
        <strain evidence="2">05x7-T-G4-1.051#20</strain>
    </source>
</reference>
<protein>
    <submittedName>
        <fullName evidence="2">Uncharacterized protein</fullName>
    </submittedName>
</protein>
<accession>A0A8W8MJR0</accession>
<evidence type="ECO:0000313" key="2">
    <source>
        <dbReference type="EnsemblMetazoa" id="G33506.1:cds"/>
    </source>
</evidence>
<evidence type="ECO:0000313" key="3">
    <source>
        <dbReference type="Proteomes" id="UP000005408"/>
    </source>
</evidence>